<feature type="domain" description="PurM-like N-terminal" evidence="12">
    <location>
        <begin position="55"/>
        <end position="182"/>
    </location>
</feature>
<dbReference type="GO" id="GO:0046084">
    <property type="term" value="P:adenine biosynthetic process"/>
    <property type="evidence" value="ECO:0007669"/>
    <property type="project" value="TreeGrafter"/>
</dbReference>
<keyword evidence="7" id="KW-0067">ATP-binding</keyword>
<evidence type="ECO:0000256" key="4">
    <source>
        <dbReference type="ARBA" id="ARBA00020367"/>
    </source>
</evidence>
<dbReference type="InterPro" id="IPR010918">
    <property type="entry name" value="PurM-like_C_dom"/>
</dbReference>
<dbReference type="GO" id="GO:0006189">
    <property type="term" value="P:'de novo' IMP biosynthetic process"/>
    <property type="evidence" value="ECO:0007669"/>
    <property type="project" value="InterPro"/>
</dbReference>
<comment type="catalytic activity">
    <reaction evidence="11">
        <text>2-formamido-N(1)-(5-O-phospho-beta-D-ribosyl)acetamidine + ATP = 5-amino-1-(5-phospho-beta-D-ribosyl)imidazole + ADP + phosphate + H(+)</text>
        <dbReference type="Rhea" id="RHEA:23032"/>
        <dbReference type="ChEBI" id="CHEBI:15378"/>
        <dbReference type="ChEBI" id="CHEBI:30616"/>
        <dbReference type="ChEBI" id="CHEBI:43474"/>
        <dbReference type="ChEBI" id="CHEBI:137981"/>
        <dbReference type="ChEBI" id="CHEBI:147287"/>
        <dbReference type="ChEBI" id="CHEBI:456216"/>
        <dbReference type="EC" id="6.3.3.1"/>
    </reaction>
</comment>
<evidence type="ECO:0000256" key="8">
    <source>
        <dbReference type="ARBA" id="ARBA00031908"/>
    </source>
</evidence>
<evidence type="ECO:0000256" key="10">
    <source>
        <dbReference type="ARBA" id="ARBA00033093"/>
    </source>
</evidence>
<dbReference type="GO" id="GO:0004641">
    <property type="term" value="F:phosphoribosylformylglycinamidine cyclo-ligase activity"/>
    <property type="evidence" value="ECO:0007669"/>
    <property type="project" value="UniProtKB-EC"/>
</dbReference>
<dbReference type="InterPro" id="IPR016188">
    <property type="entry name" value="PurM-like_N"/>
</dbReference>
<dbReference type="PANTHER" id="PTHR10520">
    <property type="entry name" value="TRIFUNCTIONAL PURINE BIOSYNTHETIC PROTEIN ADENOSINE-3-RELATED"/>
    <property type="match status" value="1"/>
</dbReference>
<evidence type="ECO:0000256" key="6">
    <source>
        <dbReference type="ARBA" id="ARBA00022741"/>
    </source>
</evidence>
<evidence type="ECO:0000313" key="15">
    <source>
        <dbReference type="Proteomes" id="UP001177769"/>
    </source>
</evidence>
<comment type="pathway">
    <text evidence="1">Purine metabolism; IMP biosynthesis via de novo pathway; 5-amino-1-(5-phospho-D-ribosyl)imidazole from N(2)-formyl-N(1)-(5-phospho-D-ribosyl)glycinamide: step 2/2.</text>
</comment>
<name>A0AA95SMT3_9BURK</name>
<keyword evidence="5" id="KW-0436">Ligase</keyword>
<evidence type="ECO:0000256" key="5">
    <source>
        <dbReference type="ARBA" id="ARBA00022598"/>
    </source>
</evidence>
<evidence type="ECO:0000256" key="7">
    <source>
        <dbReference type="ARBA" id="ARBA00022840"/>
    </source>
</evidence>
<comment type="similarity">
    <text evidence="2">Belongs to the AIR synthase family.</text>
</comment>
<dbReference type="Gene3D" id="3.30.1330.10">
    <property type="entry name" value="PurM-like, N-terminal domain"/>
    <property type="match status" value="1"/>
</dbReference>
<sequence>MSTHAPSSPDTLSYEQAGVNYDLIDPLKVSAQRAAAATAVHMGEHGFSEVKASRGESAYVLDVGPFYLASIVECLGSKTLVADEMNKLTGKNYYDGIAQDTIAMAVNDLITVGATPLVVQAYWAAGGSDWFGNAERAQTLVAGWKKACDICQVSWGGGETPALAGIVEEGRIDLAASCTGIINPKSRLSVGDALAAGDAIVLLASSGIHANGLSLARKLVERLPQGYLTEVEPGLSYGEALLAPTVLYSPVTEALFKAGIQPHYCANITGHGWRKLLRHPAQFTYRIHTVPPVTPVLKFMQEHAKQDDREAYSTLNMGAGFAIFVAAEDAERTVAVAKACGIEAWVAGALEEGPKQLLIEPLNIRFSDDDLQLR</sequence>
<gene>
    <name evidence="14" type="ORF">PFX98_23255</name>
</gene>
<dbReference type="InterPro" id="IPR036921">
    <property type="entry name" value="PurM-like_N_sf"/>
</dbReference>
<evidence type="ECO:0000259" key="13">
    <source>
        <dbReference type="Pfam" id="PF02769"/>
    </source>
</evidence>
<evidence type="ECO:0000256" key="1">
    <source>
        <dbReference type="ARBA" id="ARBA00004686"/>
    </source>
</evidence>
<evidence type="ECO:0000256" key="11">
    <source>
        <dbReference type="ARBA" id="ARBA00049057"/>
    </source>
</evidence>
<dbReference type="SUPFAM" id="SSF55326">
    <property type="entry name" value="PurM N-terminal domain-like"/>
    <property type="match status" value="1"/>
</dbReference>
<evidence type="ECO:0000259" key="12">
    <source>
        <dbReference type="Pfam" id="PF00586"/>
    </source>
</evidence>
<protein>
    <recommendedName>
        <fullName evidence="4">Phosphoribosylformylglycinamidine cyclo-ligase</fullName>
        <ecNumber evidence="3">6.3.3.1</ecNumber>
    </recommendedName>
    <alternativeName>
        <fullName evidence="9">AIR synthase</fullName>
    </alternativeName>
    <alternativeName>
        <fullName evidence="10">AIRS</fullName>
    </alternativeName>
    <alternativeName>
        <fullName evidence="8">Phosphoribosyl-aminoimidazole synthetase</fullName>
    </alternativeName>
</protein>
<dbReference type="GO" id="GO:0005829">
    <property type="term" value="C:cytosol"/>
    <property type="evidence" value="ECO:0007669"/>
    <property type="project" value="TreeGrafter"/>
</dbReference>
<evidence type="ECO:0000256" key="3">
    <source>
        <dbReference type="ARBA" id="ARBA00013047"/>
    </source>
</evidence>
<dbReference type="InterPro" id="IPR036676">
    <property type="entry name" value="PurM-like_C_sf"/>
</dbReference>
<dbReference type="EC" id="6.3.3.1" evidence="3"/>
<dbReference type="Proteomes" id="UP001177769">
    <property type="component" value="Chromosome"/>
</dbReference>
<dbReference type="Pfam" id="PF00586">
    <property type="entry name" value="AIRS"/>
    <property type="match status" value="1"/>
</dbReference>
<evidence type="ECO:0000256" key="2">
    <source>
        <dbReference type="ARBA" id="ARBA00010280"/>
    </source>
</evidence>
<dbReference type="GO" id="GO:0004637">
    <property type="term" value="F:phosphoribosylamine-glycine ligase activity"/>
    <property type="evidence" value="ECO:0007669"/>
    <property type="project" value="TreeGrafter"/>
</dbReference>
<dbReference type="EMBL" id="CP116346">
    <property type="protein sequence ID" value="WIT11767.1"/>
    <property type="molecule type" value="Genomic_DNA"/>
</dbReference>
<accession>A0AA95SMT3</accession>
<keyword evidence="15" id="KW-1185">Reference proteome</keyword>
<dbReference type="Pfam" id="PF02769">
    <property type="entry name" value="AIRS_C"/>
    <property type="match status" value="1"/>
</dbReference>
<keyword evidence="6" id="KW-0547">Nucleotide-binding</keyword>
<dbReference type="SUPFAM" id="SSF56042">
    <property type="entry name" value="PurM C-terminal domain-like"/>
    <property type="match status" value="1"/>
</dbReference>
<evidence type="ECO:0000313" key="14">
    <source>
        <dbReference type="EMBL" id="WIT11767.1"/>
    </source>
</evidence>
<dbReference type="AlphaFoldDB" id="A0AA95SMT3"/>
<dbReference type="PANTHER" id="PTHR10520:SF12">
    <property type="entry name" value="TRIFUNCTIONAL PURINE BIOSYNTHETIC PROTEIN ADENOSINE-3"/>
    <property type="match status" value="1"/>
</dbReference>
<evidence type="ECO:0000256" key="9">
    <source>
        <dbReference type="ARBA" id="ARBA00032931"/>
    </source>
</evidence>
<organism evidence="14 15">
    <name type="scientific">Paucibacter sediminis</name>
    <dbReference type="NCBI Taxonomy" id="3019553"/>
    <lineage>
        <taxon>Bacteria</taxon>
        <taxon>Pseudomonadati</taxon>
        <taxon>Pseudomonadota</taxon>
        <taxon>Betaproteobacteria</taxon>
        <taxon>Burkholderiales</taxon>
        <taxon>Sphaerotilaceae</taxon>
        <taxon>Roseateles</taxon>
    </lineage>
</organism>
<feature type="domain" description="PurM-like C-terminal" evidence="13">
    <location>
        <begin position="196"/>
        <end position="355"/>
    </location>
</feature>
<dbReference type="GO" id="GO:0005524">
    <property type="term" value="F:ATP binding"/>
    <property type="evidence" value="ECO:0007669"/>
    <property type="project" value="UniProtKB-KW"/>
</dbReference>
<dbReference type="InterPro" id="IPR004733">
    <property type="entry name" value="PurM_cligase"/>
</dbReference>
<dbReference type="RefSeq" id="WP_285232852.1">
    <property type="nucleotide sequence ID" value="NZ_CP116346.1"/>
</dbReference>
<dbReference type="KEGG" id="pais:PFX98_23255"/>
<dbReference type="Gene3D" id="3.90.650.10">
    <property type="entry name" value="PurM-like C-terminal domain"/>
    <property type="match status" value="1"/>
</dbReference>
<proteinExistence type="inferred from homology"/>
<reference evidence="14" key="1">
    <citation type="submission" date="2023-01" db="EMBL/GenBank/DDBJ databases">
        <title>Whole genome sequence of Paucibacter sp. S2-9 isolated from pond sediment.</title>
        <authorList>
            <person name="Jung J.Y."/>
        </authorList>
    </citation>
    <scope>NUCLEOTIDE SEQUENCE</scope>
    <source>
        <strain evidence="14">S2-9</strain>
    </source>
</reference>